<dbReference type="EMBL" id="BMDX01000001">
    <property type="protein sequence ID" value="GGA64149.1"/>
    <property type="molecule type" value="Genomic_DNA"/>
</dbReference>
<comment type="caution">
    <text evidence="2">The sequence shown here is derived from an EMBL/GenBank/DDBJ whole genome shotgun (WGS) entry which is preliminary data.</text>
</comment>
<dbReference type="Pfam" id="PF07314">
    <property type="entry name" value="Lit"/>
    <property type="match status" value="1"/>
</dbReference>
<organism evidence="2 3">
    <name type="scientific">Neiella marina</name>
    <dbReference type="NCBI Taxonomy" id="508461"/>
    <lineage>
        <taxon>Bacteria</taxon>
        <taxon>Pseudomonadati</taxon>
        <taxon>Pseudomonadota</taxon>
        <taxon>Gammaproteobacteria</taxon>
        <taxon>Alteromonadales</taxon>
        <taxon>Echinimonadaceae</taxon>
        <taxon>Neiella</taxon>
    </lineage>
</organism>
<keyword evidence="1" id="KW-1133">Transmembrane helix</keyword>
<dbReference type="InterPro" id="IPR010178">
    <property type="entry name" value="Lit"/>
</dbReference>
<feature type="transmembrane region" description="Helical" evidence="1">
    <location>
        <begin position="144"/>
        <end position="166"/>
    </location>
</feature>
<keyword evidence="3" id="KW-1185">Reference proteome</keyword>
<keyword evidence="1" id="KW-0812">Transmembrane</keyword>
<evidence type="ECO:0000313" key="3">
    <source>
        <dbReference type="Proteomes" id="UP000619743"/>
    </source>
</evidence>
<feature type="transmembrane region" description="Helical" evidence="1">
    <location>
        <begin position="113"/>
        <end position="132"/>
    </location>
</feature>
<feature type="transmembrane region" description="Helical" evidence="1">
    <location>
        <begin position="199"/>
        <end position="221"/>
    </location>
</feature>
<accession>A0A8J2U1S3</accession>
<protein>
    <recommendedName>
        <fullName evidence="4">DUF1461 domain-containing protein</fullName>
    </recommendedName>
</protein>
<sequence>MMCLSLLIVTCGVSYQVNKLVQFGYPFWYEVIAIDAHIKRYAPLNKMKRKDFHLTVKHQHLALFEQINDAVHDQPDQLAEIRYTTNSGSKPLLTDSEVTHLRDVHLLLRDFNVLWWLSTPVTFILLFLYWRSRLRLPSVLMQRGIGLAAGLAFVVSYLVVGFDALYTEFHQRAFPVQHQWYFEYYESLMTTLLKAPDLFAIWALQIGGFALLTFVAVLVGLQRRQSRMVPL</sequence>
<evidence type="ECO:0000256" key="1">
    <source>
        <dbReference type="SAM" id="Phobius"/>
    </source>
</evidence>
<dbReference type="Proteomes" id="UP000619743">
    <property type="component" value="Unassembled WGS sequence"/>
</dbReference>
<gene>
    <name evidence="2" type="ORF">GCM10011369_01920</name>
</gene>
<dbReference type="AlphaFoldDB" id="A0A8J2U1S3"/>
<name>A0A8J2U1S3_9GAMM</name>
<keyword evidence="1" id="KW-0472">Membrane</keyword>
<evidence type="ECO:0000313" key="2">
    <source>
        <dbReference type="EMBL" id="GGA64149.1"/>
    </source>
</evidence>
<reference evidence="3" key="1">
    <citation type="journal article" date="2019" name="Int. J. Syst. Evol. Microbiol.">
        <title>The Global Catalogue of Microorganisms (GCM) 10K type strain sequencing project: providing services to taxonomists for standard genome sequencing and annotation.</title>
        <authorList>
            <consortium name="The Broad Institute Genomics Platform"/>
            <consortium name="The Broad Institute Genome Sequencing Center for Infectious Disease"/>
            <person name="Wu L."/>
            <person name="Ma J."/>
        </authorList>
    </citation>
    <scope>NUCLEOTIDE SEQUENCE [LARGE SCALE GENOMIC DNA]</scope>
    <source>
        <strain evidence="3">CGMCC 1.10130</strain>
    </source>
</reference>
<evidence type="ECO:0008006" key="4">
    <source>
        <dbReference type="Google" id="ProtNLM"/>
    </source>
</evidence>
<proteinExistence type="predicted"/>